<dbReference type="SUPFAM" id="SSF47090">
    <property type="entry name" value="PGBD-like"/>
    <property type="match status" value="1"/>
</dbReference>
<dbReference type="InterPro" id="IPR036366">
    <property type="entry name" value="PGBDSf"/>
</dbReference>
<evidence type="ECO:0000313" key="4">
    <source>
        <dbReference type="Proteomes" id="UP000286594"/>
    </source>
</evidence>
<evidence type="ECO:0000259" key="2">
    <source>
        <dbReference type="Pfam" id="PF01471"/>
    </source>
</evidence>
<accession>A0A443LAB4</accession>
<evidence type="ECO:0000256" key="1">
    <source>
        <dbReference type="SAM" id="SignalP"/>
    </source>
</evidence>
<gene>
    <name evidence="3" type="ORF">EOW65_14865</name>
</gene>
<comment type="caution">
    <text evidence="3">The sequence shown here is derived from an EMBL/GenBank/DDBJ whole genome shotgun (WGS) entry which is preliminary data.</text>
</comment>
<dbReference type="EMBL" id="SAVB01000021">
    <property type="protein sequence ID" value="RWR46105.1"/>
    <property type="molecule type" value="Genomic_DNA"/>
</dbReference>
<dbReference type="Pfam" id="PF01471">
    <property type="entry name" value="PG_binding_1"/>
    <property type="match status" value="1"/>
</dbReference>
<name>A0A443LAB4_9RHOB</name>
<dbReference type="InterPro" id="IPR036365">
    <property type="entry name" value="PGBD-like_sf"/>
</dbReference>
<dbReference type="RefSeq" id="WP_128150732.1">
    <property type="nucleotide sequence ID" value="NZ_SAVB01000021.1"/>
</dbReference>
<reference evidence="3 4" key="1">
    <citation type="submission" date="2019-01" db="EMBL/GenBank/DDBJ databases">
        <title>Sinorhodobacter populi sp. nov. isolated from the symptomatic bark tissue of Populus euramericana canker.</title>
        <authorList>
            <person name="Xu G."/>
        </authorList>
    </citation>
    <scope>NUCLEOTIDE SEQUENCE [LARGE SCALE GENOMIC DNA]</scope>
    <source>
        <strain evidence="3 4">CCTCC AB2012026</strain>
    </source>
</reference>
<keyword evidence="4" id="KW-1185">Reference proteome</keyword>
<organism evidence="3 4">
    <name type="scientific">Paenirhodobacter ferrireducens</name>
    <dbReference type="NCBI Taxonomy" id="1215032"/>
    <lineage>
        <taxon>Bacteria</taxon>
        <taxon>Pseudomonadati</taxon>
        <taxon>Pseudomonadota</taxon>
        <taxon>Alphaproteobacteria</taxon>
        <taxon>Rhodobacterales</taxon>
        <taxon>Rhodobacter group</taxon>
        <taxon>Paenirhodobacter</taxon>
    </lineage>
</organism>
<dbReference type="Proteomes" id="UP000286594">
    <property type="component" value="Unassembled WGS sequence"/>
</dbReference>
<dbReference type="AlphaFoldDB" id="A0A443LAB4"/>
<feature type="chain" id="PRO_5019164258" evidence="1">
    <location>
        <begin position="24"/>
        <end position="180"/>
    </location>
</feature>
<protein>
    <submittedName>
        <fullName evidence="3">Peptidoglycan-binding protein</fullName>
    </submittedName>
</protein>
<dbReference type="OrthoDB" id="7861420at2"/>
<keyword evidence="1" id="KW-0732">Signal</keyword>
<dbReference type="InterPro" id="IPR002477">
    <property type="entry name" value="Peptidoglycan-bd-like"/>
</dbReference>
<evidence type="ECO:0000313" key="3">
    <source>
        <dbReference type="EMBL" id="RWR46105.1"/>
    </source>
</evidence>
<sequence>MTISVRLILLCCALGLGAGGAFASDPAGSEAVEQSLAGEWRATPPQPGEAGCFAHQTRPAVIETVTEQELVSPELRDPATGEVTRPAAYRSASHQRIVEGRAEMWFPAPCPDAMTAEFVASLQRALQVRGLYAGPVNGVLDIPTHVAIRAYQAPRGLASATLSVRAAQEMGLLPWLEDVK</sequence>
<proteinExistence type="predicted"/>
<feature type="signal peptide" evidence="1">
    <location>
        <begin position="1"/>
        <end position="23"/>
    </location>
</feature>
<feature type="domain" description="Peptidoglycan binding-like" evidence="2">
    <location>
        <begin position="117"/>
        <end position="158"/>
    </location>
</feature>
<dbReference type="Gene3D" id="1.10.101.10">
    <property type="entry name" value="PGBD-like superfamily/PGBD"/>
    <property type="match status" value="1"/>
</dbReference>